<name>A0A840PI18_9ACTN</name>
<evidence type="ECO:0000313" key="2">
    <source>
        <dbReference type="EMBL" id="MBB5137543.1"/>
    </source>
</evidence>
<keyword evidence="3" id="KW-1185">Reference proteome</keyword>
<dbReference type="EMBL" id="JACHGN010000019">
    <property type="protein sequence ID" value="MBB5137543.1"/>
    <property type="molecule type" value="Genomic_DNA"/>
</dbReference>
<evidence type="ECO:0000313" key="3">
    <source>
        <dbReference type="Proteomes" id="UP000578449"/>
    </source>
</evidence>
<proteinExistence type="predicted"/>
<organism evidence="2 3">
    <name type="scientific">Thermocatellispora tengchongensis</name>
    <dbReference type="NCBI Taxonomy" id="1073253"/>
    <lineage>
        <taxon>Bacteria</taxon>
        <taxon>Bacillati</taxon>
        <taxon>Actinomycetota</taxon>
        <taxon>Actinomycetes</taxon>
        <taxon>Streptosporangiales</taxon>
        <taxon>Streptosporangiaceae</taxon>
        <taxon>Thermocatellispora</taxon>
    </lineage>
</organism>
<accession>A0A840PI18</accession>
<comment type="caution">
    <text evidence="2">The sequence shown here is derived from an EMBL/GenBank/DDBJ whole genome shotgun (WGS) entry which is preliminary data.</text>
</comment>
<sequence length="72" mass="7703">MKQKARGVFDIVDDEPAPVGERLPYLAEGAGAKRPKRQAAVTTMTGGRGASNAKAKRELGRRLPQGFPEEPA</sequence>
<evidence type="ECO:0000256" key="1">
    <source>
        <dbReference type="SAM" id="MobiDB-lite"/>
    </source>
</evidence>
<dbReference type="AlphaFoldDB" id="A0A840PI18"/>
<gene>
    <name evidence="2" type="ORF">HNP84_007295</name>
</gene>
<dbReference type="Gene3D" id="3.40.50.720">
    <property type="entry name" value="NAD(P)-binding Rossmann-like Domain"/>
    <property type="match status" value="1"/>
</dbReference>
<protein>
    <submittedName>
        <fullName evidence="2">Nucleoside-diphosphate-sugar epimerase</fullName>
    </submittedName>
</protein>
<feature type="region of interest" description="Disordered" evidence="1">
    <location>
        <begin position="29"/>
        <end position="72"/>
    </location>
</feature>
<dbReference type="RefSeq" id="WP_185054451.1">
    <property type="nucleotide sequence ID" value="NZ_BAABIX010000038.1"/>
</dbReference>
<reference evidence="2 3" key="1">
    <citation type="submission" date="2020-08" db="EMBL/GenBank/DDBJ databases">
        <title>Genomic Encyclopedia of Type Strains, Phase IV (KMG-IV): sequencing the most valuable type-strain genomes for metagenomic binning, comparative biology and taxonomic classification.</title>
        <authorList>
            <person name="Goeker M."/>
        </authorList>
    </citation>
    <scope>NUCLEOTIDE SEQUENCE [LARGE SCALE GENOMIC DNA]</scope>
    <source>
        <strain evidence="2 3">DSM 45615</strain>
    </source>
</reference>
<dbReference type="Proteomes" id="UP000578449">
    <property type="component" value="Unassembled WGS sequence"/>
</dbReference>